<protein>
    <recommendedName>
        <fullName evidence="3">Alpha/beta hydrolase family protein</fullName>
    </recommendedName>
</protein>
<evidence type="ECO:0000313" key="1">
    <source>
        <dbReference type="EMBL" id="QDT06654.1"/>
    </source>
</evidence>
<proteinExistence type="predicted"/>
<evidence type="ECO:0000313" key="2">
    <source>
        <dbReference type="Proteomes" id="UP000318538"/>
    </source>
</evidence>
<dbReference type="InterPro" id="IPR029058">
    <property type="entry name" value="AB_hydrolase_fold"/>
</dbReference>
<organism evidence="1 2">
    <name type="scientific">Rubripirellula lacrimiformis</name>
    <dbReference type="NCBI Taxonomy" id="1930273"/>
    <lineage>
        <taxon>Bacteria</taxon>
        <taxon>Pseudomonadati</taxon>
        <taxon>Planctomycetota</taxon>
        <taxon>Planctomycetia</taxon>
        <taxon>Pirellulales</taxon>
        <taxon>Pirellulaceae</taxon>
        <taxon>Rubripirellula</taxon>
    </lineage>
</organism>
<keyword evidence="2" id="KW-1185">Reference proteome</keyword>
<sequence>MHGGNPLPVDWQPEPYLAKPAMESNDPIAGDRALLDAALQTEPPKYPLILDQSATPGGINSTVPNGDPLNHDVVCEDVLGGNVLHGNVLSVGDADRLWLFSTRRITSSSGCADLDMPRFDIDQLNSCGQRSSSSIEDYLASRSEGRRTVVYVHGNRMDAGDVVGRGLTVYRSIAKFRSREPLDWVIFSWPSEQQGILAHDVRLKAQRTDAQGLYLAWLLRHHAESATPTSLIGYSFGARVVTGSLHALAGGSLGGRVLSGPPIVGMNVDAGLVAPAIASNWMNHGGYHSEATKNLGELFLFYNQRDAVLKRYWLIDRVRGQLALGYTGPRSFAPRIDGSKLPVHSRDCAPVVGLQHSELDYYQSPCNAGAGMARLIHSDLVTQ</sequence>
<gene>
    <name evidence="1" type="ORF">K227x_50700</name>
</gene>
<dbReference type="Proteomes" id="UP000318538">
    <property type="component" value="Chromosome"/>
</dbReference>
<dbReference type="EMBL" id="CP036525">
    <property type="protein sequence ID" value="QDT06654.1"/>
    <property type="molecule type" value="Genomic_DNA"/>
</dbReference>
<dbReference type="KEGG" id="rlc:K227x_50700"/>
<accession>A0A517NHP4</accession>
<evidence type="ECO:0008006" key="3">
    <source>
        <dbReference type="Google" id="ProtNLM"/>
    </source>
</evidence>
<name>A0A517NHP4_9BACT</name>
<dbReference type="AlphaFoldDB" id="A0A517NHP4"/>
<reference evidence="1 2" key="1">
    <citation type="submission" date="2019-02" db="EMBL/GenBank/DDBJ databases">
        <title>Deep-cultivation of Planctomycetes and their phenomic and genomic characterization uncovers novel biology.</title>
        <authorList>
            <person name="Wiegand S."/>
            <person name="Jogler M."/>
            <person name="Boedeker C."/>
            <person name="Pinto D."/>
            <person name="Vollmers J."/>
            <person name="Rivas-Marin E."/>
            <person name="Kohn T."/>
            <person name="Peeters S.H."/>
            <person name="Heuer A."/>
            <person name="Rast P."/>
            <person name="Oberbeckmann S."/>
            <person name="Bunk B."/>
            <person name="Jeske O."/>
            <person name="Meyerdierks A."/>
            <person name="Storesund J.E."/>
            <person name="Kallscheuer N."/>
            <person name="Luecker S."/>
            <person name="Lage O.M."/>
            <person name="Pohl T."/>
            <person name="Merkel B.J."/>
            <person name="Hornburger P."/>
            <person name="Mueller R.-W."/>
            <person name="Bruemmer F."/>
            <person name="Labrenz M."/>
            <person name="Spormann A.M."/>
            <person name="Op den Camp H."/>
            <person name="Overmann J."/>
            <person name="Amann R."/>
            <person name="Jetten M.S.M."/>
            <person name="Mascher T."/>
            <person name="Medema M.H."/>
            <person name="Devos D.P."/>
            <person name="Kaster A.-K."/>
            <person name="Ovreas L."/>
            <person name="Rohde M."/>
            <person name="Galperin M.Y."/>
            <person name="Jogler C."/>
        </authorList>
    </citation>
    <scope>NUCLEOTIDE SEQUENCE [LARGE SCALE GENOMIC DNA]</scope>
    <source>
        <strain evidence="1 2">K22_7</strain>
    </source>
</reference>
<dbReference type="SUPFAM" id="SSF53474">
    <property type="entry name" value="alpha/beta-Hydrolases"/>
    <property type="match status" value="1"/>
</dbReference>